<name>A0A197JNK3_9FUNG</name>
<dbReference type="InterPro" id="IPR039670">
    <property type="entry name" value="NPC2-like"/>
</dbReference>
<dbReference type="InterPro" id="IPR014756">
    <property type="entry name" value="Ig_E-set"/>
</dbReference>
<organism evidence="10 11">
    <name type="scientific">Linnemannia elongata AG-77</name>
    <dbReference type="NCBI Taxonomy" id="1314771"/>
    <lineage>
        <taxon>Eukaryota</taxon>
        <taxon>Fungi</taxon>
        <taxon>Fungi incertae sedis</taxon>
        <taxon>Mucoromycota</taxon>
        <taxon>Mortierellomycotina</taxon>
        <taxon>Mortierellomycetes</taxon>
        <taxon>Mortierellales</taxon>
        <taxon>Mortierellaceae</taxon>
        <taxon>Linnemannia</taxon>
    </lineage>
</organism>
<dbReference type="PANTHER" id="PTHR11306:SF0">
    <property type="entry name" value="PHOSPHATIDYLGLYCEROL_PHOSPHATIDYLINOSITOL TRANSFER PROTEIN"/>
    <property type="match status" value="1"/>
</dbReference>
<dbReference type="EMBL" id="KV442064">
    <property type="protein sequence ID" value="OAQ26735.1"/>
    <property type="molecule type" value="Genomic_DNA"/>
</dbReference>
<keyword evidence="7" id="KW-0445">Lipid transport</keyword>
<dbReference type="SUPFAM" id="SSF81296">
    <property type="entry name" value="E set domains"/>
    <property type="match status" value="1"/>
</dbReference>
<evidence type="ECO:0000256" key="8">
    <source>
        <dbReference type="SAM" id="SignalP"/>
    </source>
</evidence>
<evidence type="ECO:0000256" key="7">
    <source>
        <dbReference type="ARBA" id="ARBA00023055"/>
    </source>
</evidence>
<gene>
    <name evidence="10" type="ORF">K457DRAFT_21915</name>
</gene>
<evidence type="ECO:0000256" key="3">
    <source>
        <dbReference type="ARBA" id="ARBA00011245"/>
    </source>
</evidence>
<feature type="domain" description="MD-2-related lipid-recognition" evidence="9">
    <location>
        <begin position="23"/>
        <end position="143"/>
    </location>
</feature>
<comment type="similarity">
    <text evidence="2">Belongs to the NPC2 family.</text>
</comment>
<reference evidence="10 11" key="1">
    <citation type="submission" date="2016-05" db="EMBL/GenBank/DDBJ databases">
        <title>Genome sequencing reveals origins of a unique bacterial endosymbiosis in the earliest lineages of terrestrial Fungi.</title>
        <authorList>
            <consortium name="DOE Joint Genome Institute"/>
            <person name="Uehling J."/>
            <person name="Gryganskyi A."/>
            <person name="Hameed K."/>
            <person name="Tschaplinski T."/>
            <person name="Misztal P."/>
            <person name="Wu S."/>
            <person name="Desiro A."/>
            <person name="Vande Pol N."/>
            <person name="Du Z.-Y."/>
            <person name="Zienkiewicz A."/>
            <person name="Zienkiewicz K."/>
            <person name="Morin E."/>
            <person name="Tisserant E."/>
            <person name="Splivallo R."/>
            <person name="Hainaut M."/>
            <person name="Henrissat B."/>
            <person name="Ohm R."/>
            <person name="Kuo A."/>
            <person name="Yan J."/>
            <person name="Lipzen A."/>
            <person name="Nolan M."/>
            <person name="Labutti K."/>
            <person name="Barry K."/>
            <person name="Goldstein A."/>
            <person name="Labbe J."/>
            <person name="Schadt C."/>
            <person name="Tuskan G."/>
            <person name="Grigoriev I."/>
            <person name="Martin F."/>
            <person name="Vilgalys R."/>
            <person name="Bonito G."/>
        </authorList>
    </citation>
    <scope>NUCLEOTIDE SEQUENCE [LARGE SCALE GENOMIC DNA]</scope>
    <source>
        <strain evidence="10 11">AG-77</strain>
    </source>
</reference>
<dbReference type="Pfam" id="PF02221">
    <property type="entry name" value="E1_DerP2_DerF2"/>
    <property type="match status" value="1"/>
</dbReference>
<proteinExistence type="inferred from homology"/>
<accession>A0A197JNK3</accession>
<keyword evidence="6 8" id="KW-0732">Signal</keyword>
<dbReference type="GO" id="GO:0032934">
    <property type="term" value="F:sterol binding"/>
    <property type="evidence" value="ECO:0007669"/>
    <property type="project" value="InterPro"/>
</dbReference>
<protein>
    <recommendedName>
        <fullName evidence="4">Phosphatidylglycerol/phosphatidylinositol transfer protein</fullName>
    </recommendedName>
</protein>
<evidence type="ECO:0000313" key="10">
    <source>
        <dbReference type="EMBL" id="OAQ26735.1"/>
    </source>
</evidence>
<feature type="signal peptide" evidence="8">
    <location>
        <begin position="1"/>
        <end position="18"/>
    </location>
</feature>
<dbReference type="Proteomes" id="UP000078512">
    <property type="component" value="Unassembled WGS sequence"/>
</dbReference>
<evidence type="ECO:0000313" key="11">
    <source>
        <dbReference type="Proteomes" id="UP000078512"/>
    </source>
</evidence>
<dbReference type="AlphaFoldDB" id="A0A197JNK3"/>
<dbReference type="GO" id="GO:0015918">
    <property type="term" value="P:sterol transport"/>
    <property type="evidence" value="ECO:0007669"/>
    <property type="project" value="InterPro"/>
</dbReference>
<dbReference type="OrthoDB" id="2405630at2759"/>
<evidence type="ECO:0000256" key="1">
    <source>
        <dbReference type="ARBA" id="ARBA00002053"/>
    </source>
</evidence>
<sequence length="149" mass="15090">MKFIAAFIALVAASVVNAQSPAFTNCAAAPQMTVTGFTLTPYPLCINKNVCATVTGTTTTPIAGDATLAVTGRYLGRLVYTDNQNLCTVLGASGHPCPVPTTVTQVTACILVKPNAPPNIGVALTITATNGDGGIIFCQTATVTAVTCP</sequence>
<evidence type="ECO:0000256" key="6">
    <source>
        <dbReference type="ARBA" id="ARBA00022729"/>
    </source>
</evidence>
<keyword evidence="5" id="KW-0813">Transport</keyword>
<evidence type="ECO:0000256" key="5">
    <source>
        <dbReference type="ARBA" id="ARBA00022448"/>
    </source>
</evidence>
<evidence type="ECO:0000256" key="2">
    <source>
        <dbReference type="ARBA" id="ARBA00006370"/>
    </source>
</evidence>
<evidence type="ECO:0000256" key="4">
    <source>
        <dbReference type="ARBA" id="ARBA00016056"/>
    </source>
</evidence>
<dbReference type="PANTHER" id="PTHR11306">
    <property type="entry name" value="NIEMANN PICK TYPE C2 PROTEIN NPC2-RELATED"/>
    <property type="match status" value="1"/>
</dbReference>
<comment type="subunit">
    <text evidence="3">Monomer.</text>
</comment>
<dbReference type="InterPro" id="IPR003172">
    <property type="entry name" value="ML_dom"/>
</dbReference>
<comment type="function">
    <text evidence="1">Catalyzes the intermembrane transfer of phosphatidylglycerol and phosphatidylinositol.</text>
</comment>
<keyword evidence="11" id="KW-1185">Reference proteome</keyword>
<feature type="chain" id="PRO_5008276128" description="Phosphatidylglycerol/phosphatidylinositol transfer protein" evidence="8">
    <location>
        <begin position="19"/>
        <end position="149"/>
    </location>
</feature>
<evidence type="ECO:0000259" key="9">
    <source>
        <dbReference type="SMART" id="SM00737"/>
    </source>
</evidence>
<dbReference type="SMART" id="SM00737">
    <property type="entry name" value="ML"/>
    <property type="match status" value="1"/>
</dbReference>